<dbReference type="InterPro" id="IPR012349">
    <property type="entry name" value="Split_barrel_FMN-bd"/>
</dbReference>
<dbReference type="EMBL" id="VLKF01000001">
    <property type="protein sequence ID" value="TWH73120.1"/>
    <property type="molecule type" value="Genomic_DNA"/>
</dbReference>
<keyword evidence="3" id="KW-1185">Reference proteome</keyword>
<organism evidence="2 3">
    <name type="scientific">Modestobacter roseus</name>
    <dbReference type="NCBI Taxonomy" id="1181884"/>
    <lineage>
        <taxon>Bacteria</taxon>
        <taxon>Bacillati</taxon>
        <taxon>Actinomycetota</taxon>
        <taxon>Actinomycetes</taxon>
        <taxon>Geodermatophilales</taxon>
        <taxon>Geodermatophilaceae</taxon>
        <taxon>Modestobacter</taxon>
    </lineage>
</organism>
<proteinExistence type="predicted"/>
<protein>
    <submittedName>
        <fullName evidence="2">Pyridoxamine 5'-phosphate oxidase-like protein</fullName>
    </submittedName>
</protein>
<dbReference type="AlphaFoldDB" id="A0A562IQH6"/>
<evidence type="ECO:0000313" key="2">
    <source>
        <dbReference type="EMBL" id="TWH73120.1"/>
    </source>
</evidence>
<feature type="region of interest" description="Disordered" evidence="1">
    <location>
        <begin position="134"/>
        <end position="155"/>
    </location>
</feature>
<evidence type="ECO:0000256" key="1">
    <source>
        <dbReference type="SAM" id="MobiDB-lite"/>
    </source>
</evidence>
<name>A0A562IQH6_9ACTN</name>
<sequence length="155" mass="16713">MSPTGAGREPEALRAPECLRLLGTRDVGRIAFTAGALPVLQPVSYLLSGQELLVPVDARSELADAARAAVLALQVDDVDADGRTGWDVTVLGPSRLVHDPDQVARLDRWGVRPWFPATRHCYVMLRAATLSGRRLRTGPAPRPSTGTTSVPIWAR</sequence>
<dbReference type="Proteomes" id="UP000321490">
    <property type="component" value="Unassembled WGS sequence"/>
</dbReference>
<accession>A0A562IQH6</accession>
<dbReference type="Pfam" id="PF12900">
    <property type="entry name" value="Pyridox_ox_2"/>
    <property type="match status" value="1"/>
</dbReference>
<evidence type="ECO:0000313" key="3">
    <source>
        <dbReference type="Proteomes" id="UP000321490"/>
    </source>
</evidence>
<comment type="caution">
    <text evidence="2">The sequence shown here is derived from an EMBL/GenBank/DDBJ whole genome shotgun (WGS) entry which is preliminary data.</text>
</comment>
<dbReference type="Gene3D" id="2.30.110.10">
    <property type="entry name" value="Electron Transport, Fmn-binding Protein, Chain A"/>
    <property type="match status" value="1"/>
</dbReference>
<dbReference type="RefSeq" id="WP_166521074.1">
    <property type="nucleotide sequence ID" value="NZ_ML762503.1"/>
</dbReference>
<dbReference type="SUPFAM" id="SSF50475">
    <property type="entry name" value="FMN-binding split barrel"/>
    <property type="match status" value="1"/>
</dbReference>
<reference evidence="2 3" key="1">
    <citation type="submission" date="2019-07" db="EMBL/GenBank/DDBJ databases">
        <title>R&amp;d 2014.</title>
        <authorList>
            <person name="Klenk H.-P."/>
        </authorList>
    </citation>
    <scope>NUCLEOTIDE SEQUENCE [LARGE SCALE GENOMIC DNA]</scope>
    <source>
        <strain evidence="2 3">DSM 45764</strain>
    </source>
</reference>
<dbReference type="InterPro" id="IPR024747">
    <property type="entry name" value="Pyridox_Oxase-rel"/>
</dbReference>
<feature type="compositionally biased region" description="Polar residues" evidence="1">
    <location>
        <begin position="144"/>
        <end position="155"/>
    </location>
</feature>
<gene>
    <name evidence="2" type="ORF">JD78_01643</name>
</gene>